<organism evidence="2 3">
    <name type="scientific">Rothia mucilaginosa</name>
    <dbReference type="NCBI Taxonomy" id="43675"/>
    <lineage>
        <taxon>Bacteria</taxon>
        <taxon>Bacillati</taxon>
        <taxon>Actinomycetota</taxon>
        <taxon>Actinomycetes</taxon>
        <taxon>Micrococcales</taxon>
        <taxon>Micrococcaceae</taxon>
        <taxon>Rothia</taxon>
    </lineage>
</organism>
<proteinExistence type="predicted"/>
<dbReference type="EMBL" id="JABZXO010000026">
    <property type="protein sequence ID" value="MBF1657927.1"/>
    <property type="molecule type" value="Genomic_DNA"/>
</dbReference>
<sequence>MTETPQENTAAPTENQSAENYPAAESLPVRQRAVVATDRPARYIKQLGSHMGRKLGTAELPDGLRLTFNRDGIFRGYGDLRETDGALIMEVRADSDEQAARLADVLDRHLVRFGERDELVVTFEAVPAS</sequence>
<dbReference type="Gene3D" id="3.30.310.50">
    <property type="entry name" value="Alpha-D-phosphohexomutase, C-terminal domain"/>
    <property type="match status" value="1"/>
</dbReference>
<feature type="region of interest" description="Disordered" evidence="1">
    <location>
        <begin position="1"/>
        <end position="30"/>
    </location>
</feature>
<reference evidence="2" key="1">
    <citation type="submission" date="2020-04" db="EMBL/GenBank/DDBJ databases">
        <title>Deep metagenomics examines the oral microbiome during advanced dental caries in children, revealing novel taxa and co-occurrences with host molecules.</title>
        <authorList>
            <person name="Baker J.L."/>
            <person name="Morton J.T."/>
            <person name="Dinis M."/>
            <person name="Alvarez R."/>
            <person name="Tran N.C."/>
            <person name="Knight R."/>
            <person name="Edlund A."/>
        </authorList>
    </citation>
    <scope>NUCLEOTIDE SEQUENCE</scope>
    <source>
        <strain evidence="2">JCVI_39_bin.18</strain>
    </source>
</reference>
<evidence type="ECO:0000313" key="3">
    <source>
        <dbReference type="Proteomes" id="UP000770330"/>
    </source>
</evidence>
<dbReference type="RefSeq" id="WP_303945432.1">
    <property type="nucleotide sequence ID" value="NZ_CAUTNL010000003.1"/>
</dbReference>
<accession>A0A930L1L3</accession>
<evidence type="ECO:0000256" key="1">
    <source>
        <dbReference type="SAM" id="MobiDB-lite"/>
    </source>
</evidence>
<dbReference type="Pfam" id="PF09981">
    <property type="entry name" value="DUF2218"/>
    <property type="match status" value="1"/>
</dbReference>
<evidence type="ECO:0000313" key="2">
    <source>
        <dbReference type="EMBL" id="MBF1657927.1"/>
    </source>
</evidence>
<dbReference type="InterPro" id="IPR014543">
    <property type="entry name" value="UCP028291"/>
</dbReference>
<name>A0A930L1L3_9MICC</name>
<dbReference type="Proteomes" id="UP000770330">
    <property type="component" value="Unassembled WGS sequence"/>
</dbReference>
<comment type="caution">
    <text evidence="2">The sequence shown here is derived from an EMBL/GenBank/DDBJ whole genome shotgun (WGS) entry which is preliminary data.</text>
</comment>
<gene>
    <name evidence="2" type="ORF">HXO61_08390</name>
</gene>
<protein>
    <submittedName>
        <fullName evidence="2">DUF2218 domain-containing protein</fullName>
    </submittedName>
</protein>
<feature type="compositionally biased region" description="Polar residues" evidence="1">
    <location>
        <begin position="1"/>
        <end position="19"/>
    </location>
</feature>
<dbReference type="AlphaFoldDB" id="A0A930L1L3"/>